<feature type="compositionally biased region" description="Acidic residues" evidence="1">
    <location>
        <begin position="244"/>
        <end position="265"/>
    </location>
</feature>
<evidence type="ECO:0000313" key="3">
    <source>
        <dbReference type="Proteomes" id="UP000015354"/>
    </source>
</evidence>
<evidence type="ECO:0000313" key="2">
    <source>
        <dbReference type="EMBL" id="EPY22071.1"/>
    </source>
</evidence>
<protein>
    <submittedName>
        <fullName evidence="2">Uncharacterized protein</fullName>
    </submittedName>
</protein>
<proteinExistence type="predicted"/>
<feature type="region of interest" description="Disordered" evidence="1">
    <location>
        <begin position="244"/>
        <end position="271"/>
    </location>
</feature>
<dbReference type="AlphaFoldDB" id="S9V595"/>
<sequence length="271" mass="31081">MDSQSQLIAWCRKQRETLEDLTAMGDLIAFSDSFQKNVPVMDSNFLVIVDQSEPLMDNPKVQDALQAVNREWVRLCLMNYEKLQDGLREAHVSSNLESLCSTWMKAAEDRARQILLAAQGFLMSPGTDTDATVEGLRSTCEELLKHHEAFGVIATHLSDYSIRDECVRPHLNSLKHELTTPVTTTVLSCPVYDDYEGRHEYKNRLEELREWVDVKSQKGTYIRLMDRLEDTRRMIEEYADALFPEDEEVPTEEPSTDLDIMLDGEDTSRGE</sequence>
<dbReference type="Proteomes" id="UP000015354">
    <property type="component" value="Unassembled WGS sequence"/>
</dbReference>
<reference evidence="2 3" key="1">
    <citation type="journal article" date="2013" name="PLoS ONE">
        <title>Predicting the Proteins of Angomonas deanei, Strigomonas culicis and Their Respective Endosymbionts Reveals New Aspects of the Trypanosomatidae Family.</title>
        <authorList>
            <person name="Motta M.C."/>
            <person name="Martins A.C."/>
            <person name="de Souza S.S."/>
            <person name="Catta-Preta C.M."/>
            <person name="Silva R."/>
            <person name="Klein C.C."/>
            <person name="de Almeida L.G."/>
            <person name="de Lima Cunha O."/>
            <person name="Ciapina L.P."/>
            <person name="Brocchi M."/>
            <person name="Colabardini A.C."/>
            <person name="de Araujo Lima B."/>
            <person name="Machado C.R."/>
            <person name="de Almeida Soares C.M."/>
            <person name="Probst C.M."/>
            <person name="de Menezes C.B."/>
            <person name="Thompson C.E."/>
            <person name="Bartholomeu D.C."/>
            <person name="Gradia D.F."/>
            <person name="Pavoni D.P."/>
            <person name="Grisard E.C."/>
            <person name="Fantinatti-Garboggini F."/>
            <person name="Marchini F.K."/>
            <person name="Rodrigues-Luiz G.F."/>
            <person name="Wagner G."/>
            <person name="Goldman G.H."/>
            <person name="Fietto J.L."/>
            <person name="Elias M.C."/>
            <person name="Goldman M.H."/>
            <person name="Sagot M.F."/>
            <person name="Pereira M."/>
            <person name="Stoco P.H."/>
            <person name="de Mendonca-Neto R.P."/>
            <person name="Teixeira S.M."/>
            <person name="Maciel T.E."/>
            <person name="de Oliveira Mendes T.A."/>
            <person name="Urmenyi T.P."/>
            <person name="de Souza W."/>
            <person name="Schenkman S."/>
            <person name="de Vasconcelos A.T."/>
        </authorList>
    </citation>
    <scope>NUCLEOTIDE SEQUENCE [LARGE SCALE GENOMIC DNA]</scope>
</reference>
<organism evidence="2 3">
    <name type="scientific">Strigomonas culicis</name>
    <dbReference type="NCBI Taxonomy" id="28005"/>
    <lineage>
        <taxon>Eukaryota</taxon>
        <taxon>Discoba</taxon>
        <taxon>Euglenozoa</taxon>
        <taxon>Kinetoplastea</taxon>
        <taxon>Metakinetoplastina</taxon>
        <taxon>Trypanosomatida</taxon>
        <taxon>Trypanosomatidae</taxon>
        <taxon>Strigomonadinae</taxon>
        <taxon>Strigomonas</taxon>
    </lineage>
</organism>
<name>S9V595_9TRYP</name>
<comment type="caution">
    <text evidence="2">The sequence shown here is derived from an EMBL/GenBank/DDBJ whole genome shotgun (WGS) entry which is preliminary data.</text>
</comment>
<dbReference type="OrthoDB" id="261119at2759"/>
<gene>
    <name evidence="2" type="ORF">STCU_08363</name>
</gene>
<keyword evidence="3" id="KW-1185">Reference proteome</keyword>
<evidence type="ECO:0000256" key="1">
    <source>
        <dbReference type="SAM" id="MobiDB-lite"/>
    </source>
</evidence>
<dbReference type="EMBL" id="ATMH01008363">
    <property type="protein sequence ID" value="EPY22071.1"/>
    <property type="molecule type" value="Genomic_DNA"/>
</dbReference>
<accession>S9V595</accession>